<dbReference type="Pfam" id="PF00004">
    <property type="entry name" value="AAA"/>
    <property type="match status" value="1"/>
</dbReference>
<dbReference type="GO" id="GO:0016887">
    <property type="term" value="F:ATP hydrolysis activity"/>
    <property type="evidence" value="ECO:0007669"/>
    <property type="project" value="InterPro"/>
</dbReference>
<evidence type="ECO:0000313" key="3">
    <source>
        <dbReference type="Proteomes" id="UP000242180"/>
    </source>
</evidence>
<dbReference type="InterPro" id="IPR003959">
    <property type="entry name" value="ATPase_AAA_core"/>
</dbReference>
<dbReference type="SUPFAM" id="SSF52540">
    <property type="entry name" value="P-loop containing nucleoside triphosphate hydrolases"/>
    <property type="match status" value="1"/>
</dbReference>
<protein>
    <recommendedName>
        <fullName evidence="1">ATPase AAA-type core domain-containing protein</fullName>
    </recommendedName>
</protein>
<dbReference type="Gene3D" id="3.40.50.300">
    <property type="entry name" value="P-loop containing nucleotide triphosphate hydrolases"/>
    <property type="match status" value="1"/>
</dbReference>
<gene>
    <name evidence="2" type="ORF">BCR43DRAFT_99878</name>
</gene>
<proteinExistence type="predicted"/>
<dbReference type="Proteomes" id="UP000242180">
    <property type="component" value="Unassembled WGS sequence"/>
</dbReference>
<organism evidence="2 3">
    <name type="scientific">Syncephalastrum racemosum</name>
    <name type="common">Filamentous fungus</name>
    <dbReference type="NCBI Taxonomy" id="13706"/>
    <lineage>
        <taxon>Eukaryota</taxon>
        <taxon>Fungi</taxon>
        <taxon>Fungi incertae sedis</taxon>
        <taxon>Mucoromycota</taxon>
        <taxon>Mucoromycotina</taxon>
        <taxon>Mucoromycetes</taxon>
        <taxon>Mucorales</taxon>
        <taxon>Syncephalastraceae</taxon>
        <taxon>Syncephalastrum</taxon>
    </lineage>
</organism>
<dbReference type="InterPro" id="IPR027417">
    <property type="entry name" value="P-loop_NTPase"/>
</dbReference>
<reference evidence="2 3" key="1">
    <citation type="submission" date="2016-07" db="EMBL/GenBank/DDBJ databases">
        <title>Pervasive Adenine N6-methylation of Active Genes in Fungi.</title>
        <authorList>
            <consortium name="DOE Joint Genome Institute"/>
            <person name="Mondo S.J."/>
            <person name="Dannebaum R.O."/>
            <person name="Kuo R.C."/>
            <person name="Labutti K."/>
            <person name="Haridas S."/>
            <person name="Kuo A."/>
            <person name="Salamov A."/>
            <person name="Ahrendt S.R."/>
            <person name="Lipzen A."/>
            <person name="Sullivan W."/>
            <person name="Andreopoulos W.B."/>
            <person name="Clum A."/>
            <person name="Lindquist E."/>
            <person name="Daum C."/>
            <person name="Ramamoorthy G.K."/>
            <person name="Gryganskyi A."/>
            <person name="Culley D."/>
            <person name="Magnuson J.K."/>
            <person name="James T.Y."/>
            <person name="O'Malley M.A."/>
            <person name="Stajich J.E."/>
            <person name="Spatafora J.W."/>
            <person name="Visel A."/>
            <person name="Grigoriev I.V."/>
        </authorList>
    </citation>
    <scope>NUCLEOTIDE SEQUENCE [LARGE SCALE GENOMIC DNA]</scope>
    <source>
        <strain evidence="2 3">NRRL 2496</strain>
    </source>
</reference>
<keyword evidence="3" id="KW-1185">Reference proteome</keyword>
<comment type="caution">
    <text evidence="2">The sequence shown here is derived from an EMBL/GenBank/DDBJ whole genome shotgun (WGS) entry which is preliminary data.</text>
</comment>
<feature type="domain" description="ATPase AAA-type core" evidence="1">
    <location>
        <begin position="23"/>
        <end position="101"/>
    </location>
</feature>
<evidence type="ECO:0000313" key="2">
    <source>
        <dbReference type="EMBL" id="ORY91204.1"/>
    </source>
</evidence>
<dbReference type="InParanoid" id="A0A1X2H1B2"/>
<dbReference type="AlphaFoldDB" id="A0A1X2H1B2"/>
<dbReference type="STRING" id="13706.A0A1X2H1B2"/>
<evidence type="ECO:0000259" key="1">
    <source>
        <dbReference type="Pfam" id="PF00004"/>
    </source>
</evidence>
<dbReference type="GO" id="GO:0005524">
    <property type="term" value="F:ATP binding"/>
    <property type="evidence" value="ECO:0007669"/>
    <property type="project" value="InterPro"/>
</dbReference>
<accession>A0A1X2H1B2</accession>
<sequence length="117" mass="13287">MILSSYDNASAFRTLGMPVAKSVLVHGVQGVGKTTMIKTVADQIHHTIFELSLHTLMDLKDEFEQEHFKNYNPLHLLISKAITTTPALIVIRDIDILKPGKFHHPYRKFYQATQLLS</sequence>
<name>A0A1X2H1B2_SYNRA</name>
<dbReference type="EMBL" id="MCGN01000011">
    <property type="protein sequence ID" value="ORY91204.1"/>
    <property type="molecule type" value="Genomic_DNA"/>
</dbReference>
<dbReference type="OrthoDB" id="2288426at2759"/>